<feature type="region of interest" description="Disordered" evidence="1">
    <location>
        <begin position="1135"/>
        <end position="1171"/>
    </location>
</feature>
<evidence type="ECO:0000256" key="1">
    <source>
        <dbReference type="SAM" id="MobiDB-lite"/>
    </source>
</evidence>
<dbReference type="Proteomes" id="UP000836841">
    <property type="component" value="Chromosome 6"/>
</dbReference>
<feature type="region of interest" description="Disordered" evidence="1">
    <location>
        <begin position="1225"/>
        <end position="1244"/>
    </location>
</feature>
<feature type="region of interest" description="Disordered" evidence="1">
    <location>
        <begin position="947"/>
        <end position="1013"/>
    </location>
</feature>
<feature type="region of interest" description="Disordered" evidence="1">
    <location>
        <begin position="1269"/>
        <end position="1342"/>
    </location>
</feature>
<gene>
    <name evidence="2" type="ORF">TAV2_LOCUS18588</name>
</gene>
<dbReference type="EMBL" id="OU466862">
    <property type="protein sequence ID" value="CAH2073602.1"/>
    <property type="molecule type" value="Genomic_DNA"/>
</dbReference>
<feature type="compositionally biased region" description="Polar residues" evidence="1">
    <location>
        <begin position="962"/>
        <end position="981"/>
    </location>
</feature>
<feature type="compositionally biased region" description="Polar residues" evidence="1">
    <location>
        <begin position="398"/>
        <end position="413"/>
    </location>
</feature>
<feature type="compositionally biased region" description="Polar residues" evidence="1">
    <location>
        <begin position="1186"/>
        <end position="1198"/>
    </location>
</feature>
<organism evidence="2 3">
    <name type="scientific">Thlaspi arvense</name>
    <name type="common">Field penny-cress</name>
    <dbReference type="NCBI Taxonomy" id="13288"/>
    <lineage>
        <taxon>Eukaryota</taxon>
        <taxon>Viridiplantae</taxon>
        <taxon>Streptophyta</taxon>
        <taxon>Embryophyta</taxon>
        <taxon>Tracheophyta</taxon>
        <taxon>Spermatophyta</taxon>
        <taxon>Magnoliopsida</taxon>
        <taxon>eudicotyledons</taxon>
        <taxon>Gunneridae</taxon>
        <taxon>Pentapetalae</taxon>
        <taxon>rosids</taxon>
        <taxon>malvids</taxon>
        <taxon>Brassicales</taxon>
        <taxon>Brassicaceae</taxon>
        <taxon>Thlaspideae</taxon>
        <taxon>Thlaspi</taxon>
    </lineage>
</organism>
<feature type="region of interest" description="Disordered" evidence="1">
    <location>
        <begin position="398"/>
        <end position="422"/>
    </location>
</feature>
<feature type="region of interest" description="Disordered" evidence="1">
    <location>
        <begin position="1185"/>
        <end position="1208"/>
    </location>
</feature>
<feature type="region of interest" description="Disordered" evidence="1">
    <location>
        <begin position="857"/>
        <end position="917"/>
    </location>
</feature>
<accession>A0AAU9SVF0</accession>
<protein>
    <submittedName>
        <fullName evidence="2">Uncharacterized protein</fullName>
    </submittedName>
</protein>
<proteinExistence type="predicted"/>
<name>A0AAU9SVF0_THLAR</name>
<feature type="compositionally biased region" description="Basic and acidic residues" evidence="1">
    <location>
        <begin position="1151"/>
        <end position="1161"/>
    </location>
</feature>
<feature type="compositionally biased region" description="Polar residues" evidence="1">
    <location>
        <begin position="1135"/>
        <end position="1150"/>
    </location>
</feature>
<dbReference type="PANTHER" id="PTHR31267">
    <property type="entry name" value="DENTIN SIALOPHOSPHOPROTEIN-LIKE PROTEIN"/>
    <property type="match status" value="1"/>
</dbReference>
<reference evidence="2 3" key="1">
    <citation type="submission" date="2022-03" db="EMBL/GenBank/DDBJ databases">
        <authorList>
            <person name="Nunn A."/>
            <person name="Chopra R."/>
            <person name="Nunn A."/>
            <person name="Contreras Garrido A."/>
        </authorList>
    </citation>
    <scope>NUCLEOTIDE SEQUENCE [LARGE SCALE GENOMIC DNA]</scope>
</reference>
<feature type="compositionally biased region" description="Polar residues" evidence="1">
    <location>
        <begin position="996"/>
        <end position="1008"/>
    </location>
</feature>
<feature type="compositionally biased region" description="Polar residues" evidence="1">
    <location>
        <begin position="885"/>
        <end position="896"/>
    </location>
</feature>
<sequence>MDEMIVPNSWSVSVGLKSGKLLLRDILSIPSMLVGGAESMPGNEFGERIHNFFGQEGLSQDQHQSQVVGGSWSNFSNGLVGNQRQIDPSLISNLKSYSTQQSVDPERGQSSHSQHGLNFTQQPIRPEYSRSLLQDNQQLTNGYMHGQAMPSGGNFLGVDVESSRDTLSAKGFTPDLHKSPMRFEMGGESPVNYDFFGGQQQLNSQLPGMLQPFPRQQMTFNDMQLLKQQVMVKQMHEYQMQQQLQKQQLEARQLNSLNSNAVNGSRSSDNQSHPLINGIPLQDAPSNFWQPGLMAGNAHWMHRGVSPVVQGSSTRNMITPEQGQANLLAQQFEPSFYGMPVGGANAPQNAFSSVQINRLPAQHGSSLTNQPTSFVNQGDVQDSHMLPKPTYQEKVLFSNTSVPGSNNRPNFESFQEDDSRERKMNVQEKFGKIEGTAPSEKSYMKVPENIIALQKSTTLDPTEEKILFGSDDNLWEAFGNSTDMSLTGNLMSSNSDLYDACPSLQSGSWSALMQSAVAETSSDDAGFGSRGQDLGVKASNALSERLHSDSTRTSAQHLLGNVPLEKPMGQRSQMAGNFFHSSSSGIEGQNNTCSIQKNEGSEDRFGIWKAASNPNLAALMEQKNHFTQNLQMQSASYGLGIAGAGNNSSASRDVQGNIQQNNNSVEKAVPQLNSKDGSQILESYASNNAGKVMAESNEMRNSGKENSNDSFRLKFSRQSFTEDTQVNARDLSMLPGGKETQSGHVGSSPSISRKFQYHPMGNIGVTEEPCREKVSHLPPTSEQVSVGNQGYSPMNMRMDRGQVSQNDLNCTNEIFKGMVSGNPPSTSASGDRSVDMSNQVKSASSRQTMLELLHKVDQSEEHSLEETVSGIPETTSSAEYGGQFRHSQSSASQGFSLQLAPPSQPARSPDNVQFSMNSMQPLNSLHTAPEKCGTSQSRFAPWASNQSFPQQSTYQGPVPGESNVSSGFPYSKGYHQNQLMTQGKERDGSDFEQRGHSAQTPSLPNQTIHNDKGHSAEGFRMLSASQPLVAFSSPQPSSSAGMMSNSRAGISAPQHRFWNQPSKPQTDISRLHPFPTNHVDGSFSRQENKHQLSSQNGGDMSLSGRDMVNMHGSQSKDMGAKQTSDAASLFSKMAQSNHQTFGRSLPSNNLPKDKSPHDEHMAGSGEGVAPKMTVKRVEDSAIHLQKVTSKGEQQSPSRSDGLVRDGLNHKEPANQMLHFGQTDSQSFANKNHSASAGTDHQQISPQMAPSWYSQYGTFKNGLVQPVNDTGRFTPLKTGEQSSNVGSSVDGTHPVQSSKQFNVQQKSGSAPGAETPSSESLPHGATDKILKVDKPKKRKTATSELRSWNKEVMQGSQRLKTLSEAELDWVRATNRFAEKVEFETLLEDGPPIRSKRRLIYTTQLMQQLLSPPPATVISSVASSNYEFVAYTTARAALGVACSSTSTDSSPTNNSTPLSERAKTETISDQYICKAAEDFISRTRKLETDFAGLEKGTTIADLSVEVQDLEKFAVINRFAKFHPTSSSLDRTVSSLRLNPQRYVTIAPMPQNIPDRNPENSEGLCCQEAGDFLLDM</sequence>
<evidence type="ECO:0000313" key="3">
    <source>
        <dbReference type="Proteomes" id="UP000836841"/>
    </source>
</evidence>
<feature type="compositionally biased region" description="Basic and acidic residues" evidence="1">
    <location>
        <begin position="983"/>
        <end position="995"/>
    </location>
</feature>
<feature type="region of interest" description="Disordered" evidence="1">
    <location>
        <begin position="818"/>
        <end position="839"/>
    </location>
</feature>
<evidence type="ECO:0000313" key="2">
    <source>
        <dbReference type="EMBL" id="CAH2073602.1"/>
    </source>
</evidence>
<feature type="compositionally biased region" description="Polar residues" evidence="1">
    <location>
        <begin position="822"/>
        <end position="839"/>
    </location>
</feature>
<feature type="region of interest" description="Disordered" evidence="1">
    <location>
        <begin position="97"/>
        <end position="117"/>
    </location>
</feature>
<feature type="region of interest" description="Disordered" evidence="1">
    <location>
        <begin position="1080"/>
        <end position="1105"/>
    </location>
</feature>
<keyword evidence="3" id="KW-1185">Reference proteome</keyword>
<dbReference type="PANTHER" id="PTHR31267:SF7">
    <property type="entry name" value="DENTIN SIALOPHOSPHOPROTEIN-LIKE PROTEIN"/>
    <property type="match status" value="1"/>
</dbReference>
<feature type="compositionally biased region" description="Polar residues" evidence="1">
    <location>
        <begin position="1278"/>
        <end position="1307"/>
    </location>
</feature>